<dbReference type="GO" id="GO:0140359">
    <property type="term" value="F:ABC-type transporter activity"/>
    <property type="evidence" value="ECO:0007669"/>
    <property type="project" value="InterPro"/>
</dbReference>
<evidence type="ECO:0000256" key="3">
    <source>
        <dbReference type="ARBA" id="ARBA00022448"/>
    </source>
</evidence>
<feature type="transmembrane region" description="Helical" evidence="11">
    <location>
        <begin position="40"/>
        <end position="61"/>
    </location>
</feature>
<evidence type="ECO:0000256" key="10">
    <source>
        <dbReference type="ARBA" id="ARBA00023136"/>
    </source>
</evidence>
<comment type="similarity">
    <text evidence="2 11">Belongs to the ABC-2 integral membrane protein family.</text>
</comment>
<evidence type="ECO:0000256" key="11">
    <source>
        <dbReference type="RuleBase" id="RU361157"/>
    </source>
</evidence>
<protein>
    <recommendedName>
        <fullName evidence="11">Transport permease protein</fullName>
    </recommendedName>
</protein>
<organism evidence="13 14">
    <name type="scientific">Lautropia dentalis</name>
    <dbReference type="NCBI Taxonomy" id="2490857"/>
    <lineage>
        <taxon>Bacteria</taxon>
        <taxon>Pseudomonadati</taxon>
        <taxon>Pseudomonadota</taxon>
        <taxon>Betaproteobacteria</taxon>
        <taxon>Burkholderiales</taxon>
        <taxon>Burkholderiaceae</taxon>
        <taxon>Lautropia</taxon>
    </lineage>
</organism>
<evidence type="ECO:0000256" key="2">
    <source>
        <dbReference type="ARBA" id="ARBA00007783"/>
    </source>
</evidence>
<evidence type="ECO:0000256" key="8">
    <source>
        <dbReference type="ARBA" id="ARBA00022989"/>
    </source>
</evidence>
<evidence type="ECO:0000259" key="12">
    <source>
        <dbReference type="PROSITE" id="PS51012"/>
    </source>
</evidence>
<dbReference type="Pfam" id="PF01061">
    <property type="entry name" value="ABC2_membrane"/>
    <property type="match status" value="1"/>
</dbReference>
<sequence length="276" mass="30676">MNPHAATPTSPGFMVSTLLRHRTLILQMARREIVARYRGSVMGVFWSLLNPLLMLVVYTFVFSVVFKARWQTGAQQSHTDFAIILFVGVIVHTLFSEVAGRAPSLIISNPSYVKRVVFPLEILPAVSLLSALFQAGVSIAVLLVALLLMEGHIPLTAPLIVVVWIPLVLFSLGTSWWLAALGVYVRDVSQAIGVVLTVMLFISPAFFSLEAIPETLRPWVKLNPLTIPMTQSRDVLIWGNLPSWTEWGLFTAGMALFAWLGFVWFQSIRRGFADVL</sequence>
<dbReference type="GO" id="GO:0043190">
    <property type="term" value="C:ATP-binding cassette (ABC) transporter complex"/>
    <property type="evidence" value="ECO:0007669"/>
    <property type="project" value="InterPro"/>
</dbReference>
<keyword evidence="5" id="KW-0762">Sugar transport</keyword>
<comment type="caution">
    <text evidence="13">The sequence shown here is derived from an EMBL/GenBank/DDBJ whole genome shotgun (WGS) entry which is preliminary data.</text>
</comment>
<feature type="transmembrane region" description="Helical" evidence="11">
    <location>
        <begin position="120"/>
        <end position="149"/>
    </location>
</feature>
<dbReference type="PRINTS" id="PR00164">
    <property type="entry name" value="ABC2TRNSPORT"/>
</dbReference>
<keyword evidence="14" id="KW-1185">Reference proteome</keyword>
<dbReference type="Proteomes" id="UP000270261">
    <property type="component" value="Unassembled WGS sequence"/>
</dbReference>
<evidence type="ECO:0000256" key="9">
    <source>
        <dbReference type="ARBA" id="ARBA00023047"/>
    </source>
</evidence>
<dbReference type="PROSITE" id="PS51012">
    <property type="entry name" value="ABC_TM2"/>
    <property type="match status" value="1"/>
</dbReference>
<keyword evidence="7" id="KW-0972">Capsule biogenesis/degradation</keyword>
<dbReference type="AlphaFoldDB" id="A0A3R8NSR0"/>
<dbReference type="EMBL" id="RRUE01000001">
    <property type="protein sequence ID" value="RRN44993.1"/>
    <property type="molecule type" value="Genomic_DNA"/>
</dbReference>
<evidence type="ECO:0000313" key="13">
    <source>
        <dbReference type="EMBL" id="RRN44993.1"/>
    </source>
</evidence>
<feature type="transmembrane region" description="Helical" evidence="11">
    <location>
        <begin position="81"/>
        <end position="99"/>
    </location>
</feature>
<evidence type="ECO:0000256" key="1">
    <source>
        <dbReference type="ARBA" id="ARBA00004651"/>
    </source>
</evidence>
<proteinExistence type="inferred from homology"/>
<feature type="transmembrane region" description="Helical" evidence="11">
    <location>
        <begin position="155"/>
        <end position="179"/>
    </location>
</feature>
<dbReference type="GO" id="GO:0015774">
    <property type="term" value="P:polysaccharide transport"/>
    <property type="evidence" value="ECO:0007669"/>
    <property type="project" value="UniProtKB-KW"/>
</dbReference>
<keyword evidence="3 11" id="KW-0813">Transport</keyword>
<dbReference type="OrthoDB" id="9786910at2"/>
<name>A0A3R8NSR0_9BURK</name>
<dbReference type="InterPro" id="IPR013525">
    <property type="entry name" value="ABC2_TM"/>
</dbReference>
<keyword evidence="9" id="KW-0625">Polysaccharide transport</keyword>
<evidence type="ECO:0000256" key="7">
    <source>
        <dbReference type="ARBA" id="ARBA00022903"/>
    </source>
</evidence>
<dbReference type="PANTHER" id="PTHR30413:SF10">
    <property type="entry name" value="CAPSULE POLYSACCHARIDE EXPORT INNER-MEMBRANE PROTEIN CTRC"/>
    <property type="match status" value="1"/>
</dbReference>
<dbReference type="RefSeq" id="WP_125094424.1">
    <property type="nucleotide sequence ID" value="NZ_RRUE01000001.1"/>
</dbReference>
<dbReference type="GO" id="GO:0015920">
    <property type="term" value="P:lipopolysaccharide transport"/>
    <property type="evidence" value="ECO:0007669"/>
    <property type="project" value="TreeGrafter"/>
</dbReference>
<evidence type="ECO:0000256" key="5">
    <source>
        <dbReference type="ARBA" id="ARBA00022597"/>
    </source>
</evidence>
<comment type="subcellular location">
    <subcellularLocation>
        <location evidence="11">Cell inner membrane</location>
        <topology evidence="11">Multi-pass membrane protein</topology>
    </subcellularLocation>
    <subcellularLocation>
        <location evidence="1">Cell membrane</location>
        <topology evidence="1">Multi-pass membrane protein</topology>
    </subcellularLocation>
</comment>
<reference evidence="13 14" key="1">
    <citation type="submission" date="2018-11" db="EMBL/GenBank/DDBJ databases">
        <title>Genome sequencing of Lautropia sp. KCOM 2505 (= ChDC F240).</title>
        <authorList>
            <person name="Kook J.-K."/>
            <person name="Park S.-N."/>
            <person name="Lim Y.K."/>
        </authorList>
    </citation>
    <scope>NUCLEOTIDE SEQUENCE [LARGE SCALE GENOMIC DNA]</scope>
    <source>
        <strain evidence="13 14">KCOM 2505</strain>
    </source>
</reference>
<accession>A0A3R8NSR0</accession>
<keyword evidence="6 11" id="KW-0812">Transmembrane</keyword>
<feature type="transmembrane region" description="Helical" evidence="11">
    <location>
        <begin position="247"/>
        <end position="265"/>
    </location>
</feature>
<feature type="domain" description="ABC transmembrane type-2" evidence="12">
    <location>
        <begin position="42"/>
        <end position="268"/>
    </location>
</feature>
<keyword evidence="10 11" id="KW-0472">Membrane</keyword>
<dbReference type="InterPro" id="IPR047817">
    <property type="entry name" value="ABC2_TM_bact-type"/>
</dbReference>
<gene>
    <name evidence="13" type="ORF">EHV23_01645</name>
</gene>
<keyword evidence="4 11" id="KW-1003">Cell membrane</keyword>
<dbReference type="PANTHER" id="PTHR30413">
    <property type="entry name" value="INNER MEMBRANE TRANSPORT PERMEASE"/>
    <property type="match status" value="1"/>
</dbReference>
<dbReference type="InterPro" id="IPR000412">
    <property type="entry name" value="ABC_2_transport"/>
</dbReference>
<dbReference type="PIRSF" id="PIRSF006648">
    <property type="entry name" value="DrrB"/>
    <property type="match status" value="1"/>
</dbReference>
<keyword evidence="8 11" id="KW-1133">Transmembrane helix</keyword>
<evidence type="ECO:0000256" key="6">
    <source>
        <dbReference type="ARBA" id="ARBA00022692"/>
    </source>
</evidence>
<evidence type="ECO:0000256" key="4">
    <source>
        <dbReference type="ARBA" id="ARBA00022475"/>
    </source>
</evidence>
<feature type="transmembrane region" description="Helical" evidence="11">
    <location>
        <begin position="191"/>
        <end position="209"/>
    </location>
</feature>
<evidence type="ECO:0000313" key="14">
    <source>
        <dbReference type="Proteomes" id="UP000270261"/>
    </source>
</evidence>